<dbReference type="InterPro" id="IPR007374">
    <property type="entry name" value="ASCH_domain"/>
</dbReference>
<feature type="domain" description="ASCH" evidence="1">
    <location>
        <begin position="4"/>
        <end position="93"/>
    </location>
</feature>
<evidence type="ECO:0000313" key="3">
    <source>
        <dbReference type="Proteomes" id="UP000671960"/>
    </source>
</evidence>
<gene>
    <name evidence="2" type="ORF">HC231_05090</name>
</gene>
<evidence type="ECO:0000313" key="2">
    <source>
        <dbReference type="EMBL" id="QTF10683.1"/>
    </source>
</evidence>
<dbReference type="Pfam" id="PF04266">
    <property type="entry name" value="ASCH"/>
    <property type="match status" value="1"/>
</dbReference>
<dbReference type="SUPFAM" id="SSF88697">
    <property type="entry name" value="PUA domain-like"/>
    <property type="match status" value="1"/>
</dbReference>
<name>A0ABX7V4A5_9GAMM</name>
<protein>
    <submittedName>
        <fullName evidence="2">ASCH domain-containing protein</fullName>
    </submittedName>
</protein>
<dbReference type="InterPro" id="IPR015947">
    <property type="entry name" value="PUA-like_sf"/>
</dbReference>
<evidence type="ECO:0000259" key="1">
    <source>
        <dbReference type="Pfam" id="PF04266"/>
    </source>
</evidence>
<organism evidence="2 3">
    <name type="scientific">Brenneria izadpanahii</name>
    <dbReference type="NCBI Taxonomy" id="2722756"/>
    <lineage>
        <taxon>Bacteria</taxon>
        <taxon>Pseudomonadati</taxon>
        <taxon>Pseudomonadota</taxon>
        <taxon>Gammaproteobacteria</taxon>
        <taxon>Enterobacterales</taxon>
        <taxon>Pectobacteriaceae</taxon>
        <taxon>Brenneria</taxon>
    </lineage>
</organism>
<keyword evidence="3" id="KW-1185">Reference proteome</keyword>
<dbReference type="EMBL" id="CP050854">
    <property type="protein sequence ID" value="QTF10683.1"/>
    <property type="molecule type" value="Genomic_DNA"/>
</dbReference>
<dbReference type="Proteomes" id="UP000671960">
    <property type="component" value="Chromosome"/>
</dbReference>
<proteinExistence type="predicted"/>
<reference evidence="2 3" key="1">
    <citation type="submission" date="2020-03" db="EMBL/GenBank/DDBJ databases">
        <authorList>
            <person name="Bakhshi Ganjeh M."/>
        </authorList>
    </citation>
    <scope>NUCLEOTIDE SEQUENCE [LARGE SCALE GENOMIC DNA]</scope>
    <source>
        <strain evidence="3">Iran 50</strain>
    </source>
</reference>
<sequence length="114" mass="12627">MKVLSVVAPAGHMIASGKKTIEVRKWLPNLSPEEDLLIVENLNYLTKDGDEESGMAVAVVNISSVRPFTPDDIPAACASRFEEGWFAWEISNVRQVAPAINARAARKIYTLEWD</sequence>
<accession>A0ABX7V4A5</accession>
<dbReference type="Gene3D" id="2.30.130.30">
    <property type="entry name" value="Hypothetical protein"/>
    <property type="match status" value="1"/>
</dbReference>